<dbReference type="EMBL" id="QSJP01000045">
    <property type="protein sequence ID" value="RHD79348.1"/>
    <property type="molecule type" value="Genomic_DNA"/>
</dbReference>
<reference evidence="5" key="3">
    <citation type="submission" date="2021-02" db="EMBL/GenBank/DDBJ databases">
        <title>Infant gut strain persistence is associated with maternal origin, phylogeny, and functional potential including surface adhesion and iron acquisition.</title>
        <authorList>
            <person name="Lou Y.C."/>
        </authorList>
    </citation>
    <scope>NUCLEOTIDE SEQUENCE</scope>
    <source>
        <strain evidence="5">L3_082_243G1_dasL3_082_243G1_maxbin2.maxbin.015s ta_sub</strain>
    </source>
</reference>
<dbReference type="CDD" id="cd14446">
    <property type="entry name" value="bt3222_like"/>
    <property type="match status" value="1"/>
</dbReference>
<keyword evidence="1" id="KW-0732">Signal</keyword>
<gene>
    <name evidence="7" type="ORF">DW780_27665</name>
    <name evidence="4" type="ORF">GAN91_09860</name>
    <name evidence="3" type="ORF">GAN93_16175</name>
    <name evidence="2" type="ORF">GAO51_02490</name>
    <name evidence="5" type="ORF">KHY35_00790</name>
    <name evidence="8" type="ORF">KQP68_19430</name>
    <name evidence="9" type="ORF">KQP74_06045</name>
    <name evidence="6" type="ORF">PO127_17915</name>
</gene>
<dbReference type="EMBL" id="WCRY01000008">
    <property type="protein sequence ID" value="KAB4482911.1"/>
    <property type="molecule type" value="Genomic_DNA"/>
</dbReference>
<dbReference type="PROSITE" id="PS51257">
    <property type="entry name" value="PROKAR_LIPOPROTEIN"/>
    <property type="match status" value="1"/>
</dbReference>
<evidence type="ECO:0000313" key="8">
    <source>
        <dbReference type="EMBL" id="UYU65725.1"/>
    </source>
</evidence>
<evidence type="ECO:0000313" key="6">
    <source>
        <dbReference type="EMBL" id="MDC2237619.1"/>
    </source>
</evidence>
<evidence type="ECO:0000313" key="14">
    <source>
        <dbReference type="Proteomes" id="UP001156218"/>
    </source>
</evidence>
<dbReference type="Pfam" id="PF16140">
    <property type="entry name" value="DUF4848"/>
    <property type="match status" value="1"/>
</dbReference>
<protein>
    <submittedName>
        <fullName evidence="3">DUF4848 domain-containing protein</fullName>
    </submittedName>
</protein>
<dbReference type="Proteomes" id="UP001162960">
    <property type="component" value="Chromosome"/>
</dbReference>
<dbReference type="EMBL" id="CP083680">
    <property type="protein sequence ID" value="UYU65725.1"/>
    <property type="molecule type" value="Genomic_DNA"/>
</dbReference>
<accession>C6IJB2</accession>
<dbReference type="Proteomes" id="UP000460317">
    <property type="component" value="Unassembled WGS sequence"/>
</dbReference>
<evidence type="ECO:0000313" key="11">
    <source>
        <dbReference type="Proteomes" id="UP000436858"/>
    </source>
</evidence>
<reference evidence="11 12" key="2">
    <citation type="journal article" date="2019" name="Nat. Med.">
        <title>A library of human gut bacterial isolates paired with longitudinal multiomics data enables mechanistic microbiome research.</title>
        <authorList>
            <person name="Poyet M."/>
            <person name="Groussin M."/>
            <person name="Gibbons S.M."/>
            <person name="Avila-Pacheco J."/>
            <person name="Jiang X."/>
            <person name="Kearney S.M."/>
            <person name="Perrotta A.R."/>
            <person name="Berdy B."/>
            <person name="Zhao S."/>
            <person name="Lieberman T.D."/>
            <person name="Swanson P.K."/>
            <person name="Smith M."/>
            <person name="Roesemann S."/>
            <person name="Alexander J.E."/>
            <person name="Rich S.A."/>
            <person name="Livny J."/>
            <person name="Vlamakis H."/>
            <person name="Clish C."/>
            <person name="Bullock K."/>
            <person name="Deik A."/>
            <person name="Scott J."/>
            <person name="Pierce K.A."/>
            <person name="Xavier R.J."/>
            <person name="Alm E.J."/>
        </authorList>
    </citation>
    <scope>NUCLEOTIDE SEQUENCE [LARGE SCALE GENOMIC DNA]</scope>
    <source>
        <strain evidence="4 11">BIOML-A162</strain>
        <strain evidence="3 13">BIOML-A165</strain>
        <strain evidence="2 12">BIOML-A188</strain>
    </source>
</reference>
<sequence length="310" mass="34926">MKKLFSTLTLTVCLGAFISCTNDEQEVNMVKPTNANSEIEVINDGTMIKFKDVESYENALLKVSAMSTSEQVSFLNSLSFKSQMILMQEADGELDKICNQAADKAEFDVLYEKYKHKYGDVFMFNTIDATDLSPYSRLVYVANEYFVNMKGEFMIGDSLVVDKVYTDFKERQQQFTVSTRSSVSDLSSINEAYSRQKDRKVGLYLSVSSGIIHANFTSQKKGVFGWSRYSTTYHAKVNLRGFEFAQGELLGYGPVYVNKDGIPFAIDTKEMGGNVTKVFGRKLAQECTGTIEIWSRGVPYDQRGFATVRL</sequence>
<dbReference type="Proteomes" id="UP000284785">
    <property type="component" value="Unassembled WGS sequence"/>
</dbReference>
<dbReference type="Proteomes" id="UP000782901">
    <property type="component" value="Unassembled WGS sequence"/>
</dbReference>
<name>A0A0P0FLV3_BACT4</name>
<dbReference type="Proteomes" id="UP000436858">
    <property type="component" value="Unassembled WGS sequence"/>
</dbReference>
<dbReference type="Proteomes" id="UP001217776">
    <property type="component" value="Unassembled WGS sequence"/>
</dbReference>
<feature type="chain" id="PRO_5002966454" evidence="1">
    <location>
        <begin position="22"/>
        <end position="310"/>
    </location>
</feature>
<evidence type="ECO:0000313" key="10">
    <source>
        <dbReference type="Proteomes" id="UP000284785"/>
    </source>
</evidence>
<dbReference type="Proteomes" id="UP000440614">
    <property type="component" value="Unassembled WGS sequence"/>
</dbReference>
<accession>A0A0P0FLV3</accession>
<evidence type="ECO:0000313" key="3">
    <source>
        <dbReference type="EMBL" id="KAB4450486.1"/>
    </source>
</evidence>
<dbReference type="EMBL" id="WCSY01000002">
    <property type="protein sequence ID" value="KAB4315480.1"/>
    <property type="molecule type" value="Genomic_DNA"/>
</dbReference>
<evidence type="ECO:0000256" key="1">
    <source>
        <dbReference type="SAM" id="SignalP"/>
    </source>
</evidence>
<evidence type="ECO:0000313" key="2">
    <source>
        <dbReference type="EMBL" id="KAB4315480.1"/>
    </source>
</evidence>
<organism evidence="3 13">
    <name type="scientific">Bacteroides thetaiotaomicron</name>
    <dbReference type="NCBI Taxonomy" id="818"/>
    <lineage>
        <taxon>Bacteria</taxon>
        <taxon>Pseudomonadati</taxon>
        <taxon>Bacteroidota</taxon>
        <taxon>Bacteroidia</taxon>
        <taxon>Bacteroidales</taxon>
        <taxon>Bacteroidaceae</taxon>
        <taxon>Bacteroides</taxon>
    </lineage>
</organism>
<reference evidence="8 14" key="4">
    <citation type="submission" date="2021-06" db="EMBL/GenBank/DDBJ databases">
        <title>Interrogation of the integrated mobile genetic elements in gut-associated Bacteroides with a consensus prediction approach.</title>
        <authorList>
            <person name="Campbell D.E."/>
            <person name="Leigh J.R."/>
            <person name="Kim T."/>
            <person name="England W."/>
            <person name="Whitaker R.J."/>
            <person name="Degnan P.H."/>
        </authorList>
    </citation>
    <scope>NUCLEOTIDE SEQUENCE</scope>
    <source>
        <strain evidence="9">VPI-3443</strain>
        <strain evidence="8 14">WAL8669</strain>
    </source>
</reference>
<dbReference type="EMBL" id="JAQNVG010000033">
    <property type="protein sequence ID" value="MDC2237619.1"/>
    <property type="molecule type" value="Genomic_DNA"/>
</dbReference>
<dbReference type="EMBL" id="WCSB01000015">
    <property type="protein sequence ID" value="KAB4450486.1"/>
    <property type="molecule type" value="Genomic_DNA"/>
</dbReference>
<proteinExistence type="predicted"/>
<dbReference type="Gene3D" id="2.60.40.3900">
    <property type="match status" value="1"/>
</dbReference>
<evidence type="ECO:0000313" key="5">
    <source>
        <dbReference type="EMBL" id="MBS5409245.1"/>
    </source>
</evidence>
<dbReference type="KEGG" id="btho:Btheta7330_05083"/>
<dbReference type="RefSeq" id="WP_008767454.1">
    <property type="nucleotide sequence ID" value="NZ_BAABXH010000001.1"/>
</dbReference>
<reference evidence="7 10" key="1">
    <citation type="submission" date="2018-08" db="EMBL/GenBank/DDBJ databases">
        <title>A genome reference for cultivated species of the human gut microbiota.</title>
        <authorList>
            <person name="Zou Y."/>
            <person name="Xue W."/>
            <person name="Luo G."/>
        </authorList>
    </citation>
    <scope>NUCLEOTIDE SEQUENCE [LARGE SCALE GENOMIC DNA]</scope>
    <source>
        <strain evidence="7 10">AM30-26</strain>
    </source>
</reference>
<evidence type="ECO:0000313" key="12">
    <source>
        <dbReference type="Proteomes" id="UP000440614"/>
    </source>
</evidence>
<evidence type="ECO:0000313" key="4">
    <source>
        <dbReference type="EMBL" id="KAB4482911.1"/>
    </source>
</evidence>
<evidence type="ECO:0000313" key="13">
    <source>
        <dbReference type="Proteomes" id="UP000460317"/>
    </source>
</evidence>
<dbReference type="AlphaFoldDB" id="A0A0P0FLV3"/>
<dbReference type="Proteomes" id="UP001156218">
    <property type="component" value="Chromosome"/>
</dbReference>
<feature type="signal peptide" evidence="1">
    <location>
        <begin position="1"/>
        <end position="21"/>
    </location>
</feature>
<reference evidence="6" key="5">
    <citation type="submission" date="2022-10" db="EMBL/GenBank/DDBJ databases">
        <title>Human gut microbiome strain richness.</title>
        <authorList>
            <person name="Chen-Liaw A."/>
        </authorList>
    </citation>
    <scope>NUCLEOTIDE SEQUENCE</scope>
    <source>
        <strain evidence="6">1001283st1_A3_1001283B150304_161114</strain>
    </source>
</reference>
<evidence type="ECO:0000313" key="9">
    <source>
        <dbReference type="EMBL" id="UYU92189.1"/>
    </source>
</evidence>
<dbReference type="InterPro" id="IPR032318">
    <property type="entry name" value="DUF4848"/>
</dbReference>
<dbReference type="EMBL" id="JAGZEE010000001">
    <property type="protein sequence ID" value="MBS5409245.1"/>
    <property type="molecule type" value="Genomic_DNA"/>
</dbReference>
<dbReference type="GeneID" id="60924401"/>
<dbReference type="EMBL" id="CP083685">
    <property type="protein sequence ID" value="UYU92189.1"/>
    <property type="molecule type" value="Genomic_DNA"/>
</dbReference>
<evidence type="ECO:0000313" key="7">
    <source>
        <dbReference type="EMBL" id="RHD79348.1"/>
    </source>
</evidence>
<dbReference type="SMR" id="A0A0P0FLV3"/>
<dbReference type="DNASU" id="1072295"/>